<dbReference type="InterPro" id="IPR036163">
    <property type="entry name" value="HMA_dom_sf"/>
</dbReference>
<dbReference type="CDD" id="cd00371">
    <property type="entry name" value="HMA"/>
    <property type="match status" value="1"/>
</dbReference>
<dbReference type="SFLD" id="SFLDG00002">
    <property type="entry name" value="C1.7:_P-type_atpase_like"/>
    <property type="match status" value="1"/>
</dbReference>
<dbReference type="Gene3D" id="3.40.50.1000">
    <property type="entry name" value="HAD superfamily/HAD-like"/>
    <property type="match status" value="1"/>
</dbReference>
<dbReference type="InterPro" id="IPR027256">
    <property type="entry name" value="P-typ_ATPase_IB"/>
</dbReference>
<dbReference type="NCBIfam" id="TIGR01511">
    <property type="entry name" value="ATPase-IB1_Cu"/>
    <property type="match status" value="1"/>
</dbReference>
<dbReference type="FunFam" id="3.40.50.1000:FF:000144">
    <property type="entry name" value="copper-transporting ATPase 1 isoform X2"/>
    <property type="match status" value="1"/>
</dbReference>
<evidence type="ECO:0000256" key="15">
    <source>
        <dbReference type="ARBA" id="ARBA00049289"/>
    </source>
</evidence>
<evidence type="ECO:0000256" key="10">
    <source>
        <dbReference type="ARBA" id="ARBA00022967"/>
    </source>
</evidence>
<evidence type="ECO:0000256" key="9">
    <source>
        <dbReference type="ARBA" id="ARBA00022840"/>
    </source>
</evidence>
<keyword evidence="11 16" id="KW-1133">Transmembrane helix</keyword>
<dbReference type="PRINTS" id="PR00943">
    <property type="entry name" value="CUATPASE"/>
</dbReference>
<dbReference type="EC" id="7.2.2.8" evidence="3"/>
<sequence length="756" mass="81497">MSTATIGKQAPAITKAGPPHIQKETFPVLDMTCAACAISVESMLKSVPGVQDAGVNFANQTAWVSYDAALVTHQQLQATVRSIGYDLVIDKENQDAVTEEAQRKHYLQIKQRTIWTSLLSLPIVIIGMFFMNMPYGNWIMMILATPVVFYFGHSFFANAWKQARHRKANMDTLVALSTGIAWLFSAFNTLFPAFWHQRGLHPHVYFEAAAVVIAFISLGKLLEEKAKSNTSTAIKKLIGLQPKTVLLVTPSGTVTEIPVAQVQVNDLLLVKPGEKIPVDGKLMNGESYVDESMITGEPIPVAKKAGEPVFAGTINQKGSFQFRAEKVGADTLLAQIIKMVQEAQGSKAPVQKLVDKIAGIFVPVVISISILTFIAWMIWGGDNAFTHALLTSVTVLVIACPCALGLATPTAIMVGVGKGAENNILIRDAESLELAHSVNAIILDKTGTITEGKPIVTDLIWNNQHNERPGHQAVLHALEQQSEHPLAQAILQYIEPGTQPVSFQSVESLTGLGVKGILQGVTWLAGNKKLMQEYQVVIDQRLSAKAASLQEDAKTVIYFAGNGQLLAIIAIADKIKDTAENAIKALIRQGIEVHMLTGDNQHTAEAVARQVGIKSFKAEVMPSQKAAFVQELQQAGKIVAMVGDGINDSQALAQADVSIAMGKGADIAMDVAKMTLITSDLNSIPKALQLSRKTVQTIRQNLFWAFIYNVIGIPIAAGLLYPINGFLLDPMIAGAAMALSSVSVVANSLRLKLAKL</sequence>
<dbReference type="PROSITE" id="PS00154">
    <property type="entry name" value="ATPASE_E1_E2"/>
    <property type="match status" value="1"/>
</dbReference>
<dbReference type="NCBIfam" id="TIGR01494">
    <property type="entry name" value="ATPase_P-type"/>
    <property type="match status" value="1"/>
</dbReference>
<dbReference type="InterPro" id="IPR059000">
    <property type="entry name" value="ATPase_P-type_domA"/>
</dbReference>
<dbReference type="GO" id="GO:0055070">
    <property type="term" value="P:copper ion homeostasis"/>
    <property type="evidence" value="ECO:0007669"/>
    <property type="project" value="TreeGrafter"/>
</dbReference>
<feature type="transmembrane region" description="Helical" evidence="16">
    <location>
        <begin position="385"/>
        <end position="408"/>
    </location>
</feature>
<dbReference type="RefSeq" id="WP_119048492.1">
    <property type="nucleotide sequence ID" value="NZ_CP032157.1"/>
</dbReference>
<dbReference type="InterPro" id="IPR023298">
    <property type="entry name" value="ATPase_P-typ_TM_dom_sf"/>
</dbReference>
<keyword evidence="9 16" id="KW-0067">ATP-binding</keyword>
<dbReference type="SUPFAM" id="SSF56784">
    <property type="entry name" value="HAD-like"/>
    <property type="match status" value="1"/>
</dbReference>
<keyword evidence="8" id="KW-0187">Copper transport</keyword>
<keyword evidence="16" id="KW-1003">Cell membrane</keyword>
<dbReference type="GO" id="GO:0016887">
    <property type="term" value="F:ATP hydrolysis activity"/>
    <property type="evidence" value="ECO:0007669"/>
    <property type="project" value="InterPro"/>
</dbReference>
<dbReference type="GO" id="GO:0005524">
    <property type="term" value="F:ATP binding"/>
    <property type="evidence" value="ECO:0007669"/>
    <property type="project" value="UniProtKB-UniRule"/>
</dbReference>
<dbReference type="InterPro" id="IPR023214">
    <property type="entry name" value="HAD_sf"/>
</dbReference>
<dbReference type="Gene3D" id="3.30.70.100">
    <property type="match status" value="1"/>
</dbReference>
<dbReference type="OrthoDB" id="614385at2"/>
<dbReference type="SFLD" id="SFLDF00027">
    <property type="entry name" value="p-type_atpase"/>
    <property type="match status" value="1"/>
</dbReference>
<evidence type="ECO:0000256" key="5">
    <source>
        <dbReference type="ARBA" id="ARBA00022692"/>
    </source>
</evidence>
<accession>A0A3B7ME99</accession>
<evidence type="ECO:0000256" key="14">
    <source>
        <dbReference type="ARBA" id="ARBA00023136"/>
    </source>
</evidence>
<dbReference type="CDD" id="cd02094">
    <property type="entry name" value="P-type_ATPase_Cu-like"/>
    <property type="match status" value="1"/>
</dbReference>
<evidence type="ECO:0000256" key="3">
    <source>
        <dbReference type="ARBA" id="ARBA00012517"/>
    </source>
</evidence>
<evidence type="ECO:0000256" key="7">
    <source>
        <dbReference type="ARBA" id="ARBA00022741"/>
    </source>
</evidence>
<dbReference type="InterPro" id="IPR036412">
    <property type="entry name" value="HAD-like_sf"/>
</dbReference>
<evidence type="ECO:0000313" key="18">
    <source>
        <dbReference type="EMBL" id="AXY72654.1"/>
    </source>
</evidence>
<dbReference type="GO" id="GO:0005507">
    <property type="term" value="F:copper ion binding"/>
    <property type="evidence" value="ECO:0007669"/>
    <property type="project" value="TreeGrafter"/>
</dbReference>
<protein>
    <recommendedName>
        <fullName evidence="3">P-type Cu(+) transporter</fullName>
        <ecNumber evidence="3">7.2.2.8</ecNumber>
    </recommendedName>
</protein>
<dbReference type="Proteomes" id="UP000263900">
    <property type="component" value="Chromosome"/>
</dbReference>
<feature type="transmembrane region" description="Helical" evidence="16">
    <location>
        <begin position="113"/>
        <end position="132"/>
    </location>
</feature>
<feature type="domain" description="HMA" evidence="17">
    <location>
        <begin position="22"/>
        <end position="88"/>
    </location>
</feature>
<evidence type="ECO:0000256" key="16">
    <source>
        <dbReference type="RuleBase" id="RU362081"/>
    </source>
</evidence>
<evidence type="ECO:0000259" key="17">
    <source>
        <dbReference type="PROSITE" id="PS50846"/>
    </source>
</evidence>
<keyword evidence="6 16" id="KW-0479">Metal-binding</keyword>
<dbReference type="EMBL" id="CP032157">
    <property type="protein sequence ID" value="AXY72654.1"/>
    <property type="molecule type" value="Genomic_DNA"/>
</dbReference>
<keyword evidence="13" id="KW-0406">Ion transport</keyword>
<comment type="catalytic activity">
    <reaction evidence="15">
        <text>Cu(+)(in) + ATP + H2O = Cu(+)(out) + ADP + phosphate + H(+)</text>
        <dbReference type="Rhea" id="RHEA:25792"/>
        <dbReference type="ChEBI" id="CHEBI:15377"/>
        <dbReference type="ChEBI" id="CHEBI:15378"/>
        <dbReference type="ChEBI" id="CHEBI:30616"/>
        <dbReference type="ChEBI" id="CHEBI:43474"/>
        <dbReference type="ChEBI" id="CHEBI:49552"/>
        <dbReference type="ChEBI" id="CHEBI:456216"/>
        <dbReference type="EC" id="7.2.2.8"/>
    </reaction>
</comment>
<dbReference type="PRINTS" id="PR00119">
    <property type="entry name" value="CATATPASE"/>
</dbReference>
<dbReference type="SUPFAM" id="SSF81665">
    <property type="entry name" value="Calcium ATPase, transmembrane domain M"/>
    <property type="match status" value="1"/>
</dbReference>
<feature type="transmembrane region" description="Helical" evidence="16">
    <location>
        <begin position="172"/>
        <end position="191"/>
    </location>
</feature>
<keyword evidence="5 16" id="KW-0812">Transmembrane</keyword>
<dbReference type="GO" id="GO:0012505">
    <property type="term" value="C:endomembrane system"/>
    <property type="evidence" value="ECO:0007669"/>
    <property type="project" value="UniProtKB-SubCell"/>
</dbReference>
<dbReference type="Gene3D" id="2.70.150.10">
    <property type="entry name" value="Calcium-transporting ATPase, cytoplasmic transduction domain A"/>
    <property type="match status" value="1"/>
</dbReference>
<dbReference type="PANTHER" id="PTHR43520">
    <property type="entry name" value="ATP7, ISOFORM B"/>
    <property type="match status" value="1"/>
</dbReference>
<dbReference type="PANTHER" id="PTHR43520:SF8">
    <property type="entry name" value="P-TYPE CU(+) TRANSPORTER"/>
    <property type="match status" value="1"/>
</dbReference>
<dbReference type="InterPro" id="IPR018303">
    <property type="entry name" value="ATPase_P-typ_P_site"/>
</dbReference>
<dbReference type="AlphaFoldDB" id="A0A3B7ME99"/>
<dbReference type="InterPro" id="IPR017969">
    <property type="entry name" value="Heavy-metal-associated_CS"/>
</dbReference>
<gene>
    <name evidence="18" type="ORF">D3H65_01100</name>
</gene>
<reference evidence="18 19" key="1">
    <citation type="submission" date="2018-09" db="EMBL/GenBank/DDBJ databases">
        <title>Genome sequencing of strain 6GH32-13.</title>
        <authorList>
            <person name="Weon H.-Y."/>
            <person name="Heo J."/>
            <person name="Kwon S.-W."/>
        </authorList>
    </citation>
    <scope>NUCLEOTIDE SEQUENCE [LARGE SCALE GENOMIC DNA]</scope>
    <source>
        <strain evidence="18 19">5GH32-13</strain>
    </source>
</reference>
<evidence type="ECO:0000256" key="12">
    <source>
        <dbReference type="ARBA" id="ARBA00023008"/>
    </source>
</evidence>
<feature type="transmembrane region" description="Helical" evidence="16">
    <location>
        <begin position="138"/>
        <end position="160"/>
    </location>
</feature>
<dbReference type="KEGG" id="pseg:D3H65_01100"/>
<dbReference type="Pfam" id="PF00702">
    <property type="entry name" value="Hydrolase"/>
    <property type="match status" value="1"/>
</dbReference>
<evidence type="ECO:0000256" key="4">
    <source>
        <dbReference type="ARBA" id="ARBA00022448"/>
    </source>
</evidence>
<keyword evidence="4" id="KW-0813">Transport</keyword>
<organism evidence="18 19">
    <name type="scientific">Paraflavitalea soli</name>
    <dbReference type="NCBI Taxonomy" id="2315862"/>
    <lineage>
        <taxon>Bacteria</taxon>
        <taxon>Pseudomonadati</taxon>
        <taxon>Bacteroidota</taxon>
        <taxon>Chitinophagia</taxon>
        <taxon>Chitinophagales</taxon>
        <taxon>Chitinophagaceae</taxon>
        <taxon>Paraflavitalea</taxon>
    </lineage>
</organism>
<comment type="subcellular location">
    <subcellularLocation>
        <location evidence="16">Cell membrane</location>
    </subcellularLocation>
    <subcellularLocation>
        <location evidence="1">Endomembrane system</location>
        <topology evidence="1">Multi-pass membrane protein</topology>
    </subcellularLocation>
</comment>
<evidence type="ECO:0000313" key="19">
    <source>
        <dbReference type="Proteomes" id="UP000263900"/>
    </source>
</evidence>
<dbReference type="GO" id="GO:0043682">
    <property type="term" value="F:P-type divalent copper transporter activity"/>
    <property type="evidence" value="ECO:0007669"/>
    <property type="project" value="TreeGrafter"/>
</dbReference>
<dbReference type="FunFam" id="3.30.70.100:FF:000001">
    <property type="entry name" value="ATPase copper transporting beta"/>
    <property type="match status" value="1"/>
</dbReference>
<evidence type="ECO:0000256" key="6">
    <source>
        <dbReference type="ARBA" id="ARBA00022723"/>
    </source>
</evidence>
<keyword evidence="7 16" id="KW-0547">Nucleotide-binding</keyword>
<evidence type="ECO:0000256" key="8">
    <source>
        <dbReference type="ARBA" id="ARBA00022796"/>
    </source>
</evidence>
<dbReference type="NCBIfam" id="TIGR01525">
    <property type="entry name" value="ATPase-IB_hvy"/>
    <property type="match status" value="1"/>
</dbReference>
<dbReference type="InterPro" id="IPR023299">
    <property type="entry name" value="ATPase_P-typ_cyto_dom_N"/>
</dbReference>
<dbReference type="InterPro" id="IPR008250">
    <property type="entry name" value="ATPase_P-typ_transduc_dom_A_sf"/>
</dbReference>
<dbReference type="PROSITE" id="PS01047">
    <property type="entry name" value="HMA_1"/>
    <property type="match status" value="1"/>
</dbReference>
<keyword evidence="10" id="KW-1278">Translocase</keyword>
<keyword evidence="19" id="KW-1185">Reference proteome</keyword>
<evidence type="ECO:0000256" key="13">
    <source>
        <dbReference type="ARBA" id="ARBA00023065"/>
    </source>
</evidence>
<feature type="transmembrane region" description="Helical" evidence="16">
    <location>
        <begin position="357"/>
        <end position="379"/>
    </location>
</feature>
<dbReference type="InterPro" id="IPR001757">
    <property type="entry name" value="P_typ_ATPase"/>
</dbReference>
<dbReference type="Pfam" id="PF00403">
    <property type="entry name" value="HMA"/>
    <property type="match status" value="1"/>
</dbReference>
<dbReference type="GO" id="GO:0140581">
    <property type="term" value="F:P-type monovalent copper transporter activity"/>
    <property type="evidence" value="ECO:0007669"/>
    <property type="project" value="UniProtKB-EC"/>
</dbReference>
<keyword evidence="14 16" id="KW-0472">Membrane</keyword>
<dbReference type="InterPro" id="IPR006121">
    <property type="entry name" value="HMA_dom"/>
</dbReference>
<feature type="transmembrane region" description="Helical" evidence="16">
    <location>
        <begin position="203"/>
        <end position="222"/>
    </location>
</feature>
<comment type="similarity">
    <text evidence="2 16">Belongs to the cation transport ATPase (P-type) (TC 3.A.3) family. Type IB subfamily.</text>
</comment>
<dbReference type="SFLD" id="SFLDS00003">
    <property type="entry name" value="Haloacid_Dehalogenase"/>
    <property type="match status" value="1"/>
</dbReference>
<evidence type="ECO:0000256" key="2">
    <source>
        <dbReference type="ARBA" id="ARBA00006024"/>
    </source>
</evidence>
<dbReference type="Gene3D" id="3.40.1110.10">
    <property type="entry name" value="Calcium-transporting ATPase, cytoplasmic domain N"/>
    <property type="match status" value="1"/>
</dbReference>
<dbReference type="GO" id="GO:0005886">
    <property type="term" value="C:plasma membrane"/>
    <property type="evidence" value="ECO:0007669"/>
    <property type="project" value="UniProtKB-SubCell"/>
</dbReference>
<dbReference type="FunFam" id="2.70.150.10:FF:000002">
    <property type="entry name" value="Copper-transporting ATPase 1, putative"/>
    <property type="match status" value="1"/>
</dbReference>
<proteinExistence type="inferred from homology"/>
<evidence type="ECO:0000256" key="1">
    <source>
        <dbReference type="ARBA" id="ARBA00004127"/>
    </source>
</evidence>
<dbReference type="SUPFAM" id="SSF55008">
    <property type="entry name" value="HMA, heavy metal-associated domain"/>
    <property type="match status" value="1"/>
</dbReference>
<dbReference type="InterPro" id="IPR044492">
    <property type="entry name" value="P_typ_ATPase_HD_dom"/>
</dbReference>
<feature type="transmembrane region" description="Helical" evidence="16">
    <location>
        <begin position="702"/>
        <end position="721"/>
    </location>
</feature>
<feature type="transmembrane region" description="Helical" evidence="16">
    <location>
        <begin position="727"/>
        <end position="749"/>
    </location>
</feature>
<dbReference type="SUPFAM" id="SSF81653">
    <property type="entry name" value="Calcium ATPase, transduction domain A"/>
    <property type="match status" value="1"/>
</dbReference>
<keyword evidence="12" id="KW-0186">Copper</keyword>
<name>A0A3B7ME99_9BACT</name>
<evidence type="ECO:0000256" key="11">
    <source>
        <dbReference type="ARBA" id="ARBA00022989"/>
    </source>
</evidence>
<dbReference type="PROSITE" id="PS50846">
    <property type="entry name" value="HMA_2"/>
    <property type="match status" value="1"/>
</dbReference>
<dbReference type="Pfam" id="PF00122">
    <property type="entry name" value="E1-E2_ATPase"/>
    <property type="match status" value="1"/>
</dbReference>